<reference evidence="3" key="1">
    <citation type="submission" date="2022-12" db="EMBL/GenBank/DDBJ databases">
        <title>Draft genome assemblies for two species of Escallonia (Escalloniales).</title>
        <authorList>
            <person name="Chanderbali A."/>
            <person name="Dervinis C."/>
            <person name="Anghel I."/>
            <person name="Soltis D."/>
            <person name="Soltis P."/>
            <person name="Zapata F."/>
        </authorList>
    </citation>
    <scope>NUCLEOTIDE SEQUENCE</scope>
    <source>
        <strain evidence="3">UCBG92.1500</strain>
        <tissue evidence="3">Leaf</tissue>
    </source>
</reference>
<organism evidence="3 4">
    <name type="scientific">Escallonia rubra</name>
    <dbReference type="NCBI Taxonomy" id="112253"/>
    <lineage>
        <taxon>Eukaryota</taxon>
        <taxon>Viridiplantae</taxon>
        <taxon>Streptophyta</taxon>
        <taxon>Embryophyta</taxon>
        <taxon>Tracheophyta</taxon>
        <taxon>Spermatophyta</taxon>
        <taxon>Magnoliopsida</taxon>
        <taxon>eudicotyledons</taxon>
        <taxon>Gunneridae</taxon>
        <taxon>Pentapetalae</taxon>
        <taxon>asterids</taxon>
        <taxon>campanulids</taxon>
        <taxon>Escalloniales</taxon>
        <taxon>Escalloniaceae</taxon>
        <taxon>Escallonia</taxon>
    </lineage>
</organism>
<gene>
    <name evidence="3" type="ORF">RJ640_005791</name>
</gene>
<dbReference type="AlphaFoldDB" id="A0AA88UHN4"/>
<proteinExistence type="predicted"/>
<name>A0AA88UHN4_9ASTE</name>
<keyword evidence="4" id="KW-1185">Reference proteome</keyword>
<keyword evidence="2" id="KW-0812">Transmembrane</keyword>
<feature type="transmembrane region" description="Helical" evidence="2">
    <location>
        <begin position="90"/>
        <end position="112"/>
    </location>
</feature>
<keyword evidence="2" id="KW-0472">Membrane</keyword>
<evidence type="ECO:0000256" key="1">
    <source>
        <dbReference type="SAM" id="MobiDB-lite"/>
    </source>
</evidence>
<evidence type="ECO:0000256" key="2">
    <source>
        <dbReference type="SAM" id="Phobius"/>
    </source>
</evidence>
<sequence length="149" mass="16522">MSHYNQHQAPGIYPAPSAPYPPPAAAYPPPAHAYHAAPPAHEYYAPPPAQAYFPQPGQVYDAHPLPHPPSPYARPAQPYPASPYAAPTPVAYPLCCLVLLLLFGYVLLRILWHRFSEGKDIHTALNSFCDATKENFALEISYFNSEHLY</sequence>
<feature type="region of interest" description="Disordered" evidence="1">
    <location>
        <begin position="47"/>
        <end position="67"/>
    </location>
</feature>
<dbReference type="EMBL" id="JAVXUO010002186">
    <property type="protein sequence ID" value="KAK2975482.1"/>
    <property type="molecule type" value="Genomic_DNA"/>
</dbReference>
<evidence type="ECO:0000313" key="3">
    <source>
        <dbReference type="EMBL" id="KAK2975482.1"/>
    </source>
</evidence>
<keyword evidence="2" id="KW-1133">Transmembrane helix</keyword>
<evidence type="ECO:0000313" key="4">
    <source>
        <dbReference type="Proteomes" id="UP001187471"/>
    </source>
</evidence>
<dbReference type="Proteomes" id="UP001187471">
    <property type="component" value="Unassembled WGS sequence"/>
</dbReference>
<feature type="compositionally biased region" description="Low complexity" evidence="1">
    <location>
        <begin position="47"/>
        <end position="63"/>
    </location>
</feature>
<protein>
    <submittedName>
        <fullName evidence="3">Uncharacterized protein</fullName>
    </submittedName>
</protein>
<comment type="caution">
    <text evidence="3">The sequence shown here is derived from an EMBL/GenBank/DDBJ whole genome shotgun (WGS) entry which is preliminary data.</text>
</comment>
<accession>A0AA88UHN4</accession>